<dbReference type="PANTHER" id="PTHR10133:SF27">
    <property type="entry name" value="DNA POLYMERASE NU"/>
    <property type="match status" value="1"/>
</dbReference>
<keyword evidence="6" id="KW-1185">Reference proteome</keyword>
<dbReference type="Gene3D" id="1.10.150.20">
    <property type="entry name" value="5' to 3' exonuclease, C-terminal subdomain"/>
    <property type="match status" value="1"/>
</dbReference>
<evidence type="ECO:0000256" key="2">
    <source>
        <dbReference type="ARBA" id="ARBA00022705"/>
    </source>
</evidence>
<evidence type="ECO:0000313" key="6">
    <source>
        <dbReference type="Proteomes" id="UP000315010"/>
    </source>
</evidence>
<dbReference type="InterPro" id="IPR001098">
    <property type="entry name" value="DNA-dir_DNA_pol_A_palm_dom"/>
</dbReference>
<gene>
    <name evidence="5" type="primary">polA_1</name>
    <name evidence="5" type="ORF">CA13_08270</name>
</gene>
<evidence type="ECO:0000256" key="3">
    <source>
        <dbReference type="ARBA" id="ARBA00049244"/>
    </source>
</evidence>
<comment type="caution">
    <text evidence="5">The sequence shown here is derived from an EMBL/GenBank/DDBJ whole genome shotgun (WGS) entry which is preliminary data.</text>
</comment>
<dbReference type="SMART" id="SM00482">
    <property type="entry name" value="POLAc"/>
    <property type="match status" value="1"/>
</dbReference>
<dbReference type="AlphaFoldDB" id="A0A5C5YXB9"/>
<proteinExistence type="predicted"/>
<dbReference type="PRINTS" id="PR00868">
    <property type="entry name" value="DNAPOLI"/>
</dbReference>
<protein>
    <recommendedName>
        <fullName evidence="1">DNA-directed DNA polymerase</fullName>
        <ecNumber evidence="1">2.7.7.7</ecNumber>
    </recommendedName>
</protein>
<dbReference type="GO" id="GO:0006261">
    <property type="term" value="P:DNA-templated DNA replication"/>
    <property type="evidence" value="ECO:0007669"/>
    <property type="project" value="InterPro"/>
</dbReference>
<dbReference type="RefSeq" id="WP_146394648.1">
    <property type="nucleotide sequence ID" value="NZ_SJPJ01000001.1"/>
</dbReference>
<keyword evidence="2" id="KW-0235">DNA replication</keyword>
<dbReference type="Pfam" id="PF00476">
    <property type="entry name" value="DNA_pol_A"/>
    <property type="match status" value="1"/>
</dbReference>
<dbReference type="Gene3D" id="3.30.70.370">
    <property type="match status" value="1"/>
</dbReference>
<evidence type="ECO:0000256" key="1">
    <source>
        <dbReference type="ARBA" id="ARBA00012417"/>
    </source>
</evidence>
<comment type="catalytic activity">
    <reaction evidence="3">
        <text>DNA(n) + a 2'-deoxyribonucleoside 5'-triphosphate = DNA(n+1) + diphosphate</text>
        <dbReference type="Rhea" id="RHEA:22508"/>
        <dbReference type="Rhea" id="RHEA-COMP:17339"/>
        <dbReference type="Rhea" id="RHEA-COMP:17340"/>
        <dbReference type="ChEBI" id="CHEBI:33019"/>
        <dbReference type="ChEBI" id="CHEBI:61560"/>
        <dbReference type="ChEBI" id="CHEBI:173112"/>
        <dbReference type="EC" id="2.7.7.7"/>
    </reaction>
</comment>
<dbReference type="GO" id="GO:0003887">
    <property type="term" value="F:DNA-directed DNA polymerase activity"/>
    <property type="evidence" value="ECO:0007669"/>
    <property type="project" value="UniProtKB-EC"/>
</dbReference>
<dbReference type="EMBL" id="SJPJ01000001">
    <property type="protein sequence ID" value="TWT79426.1"/>
    <property type="molecule type" value="Genomic_DNA"/>
</dbReference>
<reference evidence="5 6" key="1">
    <citation type="submission" date="2019-02" db="EMBL/GenBank/DDBJ databases">
        <title>Deep-cultivation of Planctomycetes and their phenomic and genomic characterization uncovers novel biology.</title>
        <authorList>
            <person name="Wiegand S."/>
            <person name="Jogler M."/>
            <person name="Boedeker C."/>
            <person name="Pinto D."/>
            <person name="Vollmers J."/>
            <person name="Rivas-Marin E."/>
            <person name="Kohn T."/>
            <person name="Peeters S.H."/>
            <person name="Heuer A."/>
            <person name="Rast P."/>
            <person name="Oberbeckmann S."/>
            <person name="Bunk B."/>
            <person name="Jeske O."/>
            <person name="Meyerdierks A."/>
            <person name="Storesund J.E."/>
            <person name="Kallscheuer N."/>
            <person name="Luecker S."/>
            <person name="Lage O.M."/>
            <person name="Pohl T."/>
            <person name="Merkel B.J."/>
            <person name="Hornburger P."/>
            <person name="Mueller R.-W."/>
            <person name="Bruemmer F."/>
            <person name="Labrenz M."/>
            <person name="Spormann A.M."/>
            <person name="Op Den Camp H."/>
            <person name="Overmann J."/>
            <person name="Amann R."/>
            <person name="Jetten M.S.M."/>
            <person name="Mascher T."/>
            <person name="Medema M.H."/>
            <person name="Devos D.P."/>
            <person name="Kaster A.-K."/>
            <person name="Ovreas L."/>
            <person name="Rohde M."/>
            <person name="Galperin M.Y."/>
            <person name="Jogler C."/>
        </authorList>
    </citation>
    <scope>NUCLEOTIDE SEQUENCE [LARGE SCALE GENOMIC DNA]</scope>
    <source>
        <strain evidence="5 6">CA13</strain>
    </source>
</reference>
<dbReference type="GO" id="GO:0006302">
    <property type="term" value="P:double-strand break repair"/>
    <property type="evidence" value="ECO:0007669"/>
    <property type="project" value="TreeGrafter"/>
</dbReference>
<dbReference type="InterPro" id="IPR002298">
    <property type="entry name" value="DNA_polymerase_A"/>
</dbReference>
<feature type="domain" description="DNA-directed DNA polymerase family A palm" evidence="4">
    <location>
        <begin position="322"/>
        <end position="515"/>
    </location>
</feature>
<dbReference type="EC" id="2.7.7.7" evidence="1"/>
<dbReference type="InterPro" id="IPR043502">
    <property type="entry name" value="DNA/RNA_pol_sf"/>
</dbReference>
<evidence type="ECO:0000259" key="4">
    <source>
        <dbReference type="SMART" id="SM00482"/>
    </source>
</evidence>
<dbReference type="SUPFAM" id="SSF56672">
    <property type="entry name" value="DNA/RNA polymerases"/>
    <property type="match status" value="1"/>
</dbReference>
<name>A0A5C5YXB9_9BACT</name>
<dbReference type="PANTHER" id="PTHR10133">
    <property type="entry name" value="DNA POLYMERASE I"/>
    <property type="match status" value="1"/>
</dbReference>
<accession>A0A5C5YXB9</accession>
<dbReference type="GO" id="GO:0003677">
    <property type="term" value="F:DNA binding"/>
    <property type="evidence" value="ECO:0007669"/>
    <property type="project" value="InterPro"/>
</dbReference>
<keyword evidence="5" id="KW-0808">Transferase</keyword>
<dbReference type="Proteomes" id="UP000315010">
    <property type="component" value="Unassembled WGS sequence"/>
</dbReference>
<dbReference type="OrthoDB" id="237796at2"/>
<organism evidence="5 6">
    <name type="scientific">Novipirellula herctigrandis</name>
    <dbReference type="NCBI Taxonomy" id="2527986"/>
    <lineage>
        <taxon>Bacteria</taxon>
        <taxon>Pseudomonadati</taxon>
        <taxon>Planctomycetota</taxon>
        <taxon>Planctomycetia</taxon>
        <taxon>Pirellulales</taxon>
        <taxon>Pirellulaceae</taxon>
        <taxon>Novipirellula</taxon>
    </lineage>
</organism>
<keyword evidence="5" id="KW-0548">Nucleotidyltransferase</keyword>
<evidence type="ECO:0000313" key="5">
    <source>
        <dbReference type="EMBL" id="TWT79426.1"/>
    </source>
</evidence>
<sequence length="579" mass="64803">MDWLNRFDSVWLIDFEFSQPPGERPIVACLVAREFHSRKLLRIGMDELTTMKRPPFDVSERSLFVAYFSSAEWNCFLSLGWPVPIRVLDLYCEFRNLLNGISLPAGRGLLGCLSHFGFDSMLASEKQEMRDLAIRGGPYTAAEMSALLDYCQSDVDAVDRLLPVMNLAIDYPRAILRGRYMRAVSSMETAGVPIDMETLAMFRRHWLTIKRQLIASVDESFGVFDGETFRHDRFADYLIRNRIPWPNTDSGRLALDDGTFRQQAKAYPQVSPLRELRHSLSEMKLEKLAVGSDGRNRAMLSPFASRSGRNQPSNNKFIFGPSVWLRGLIKPAVGRSIAYVDWSQQELGIAAALSSDPALGQAYASGDPYLEFAKMAGAVPPSATKQSHPAERSAYKVCMLATQYGMSEYGLAAKLNKPVAFARNLLRRHRETFPVFWRWSQSQVDAAMLGGKLQTVFGWTIHTIGGDNPRSLANFPMQANGAEMLRLACSMASEAGITICCPVHDAILIEADTGQIDEAVIQAQTIMREAGRIVLDGFDLESDAKIVSYPARYMDDDRGQEMWDKVFRLASEAESKHGT</sequence>